<feature type="compositionally biased region" description="Basic and acidic residues" evidence="5">
    <location>
        <begin position="813"/>
        <end position="822"/>
    </location>
</feature>
<evidence type="ECO:0000256" key="4">
    <source>
        <dbReference type="SAM" id="Coils"/>
    </source>
</evidence>
<dbReference type="InterPro" id="IPR036397">
    <property type="entry name" value="RNaseH_sf"/>
</dbReference>
<feature type="region of interest" description="Disordered" evidence="5">
    <location>
        <begin position="385"/>
        <end position="436"/>
    </location>
</feature>
<evidence type="ECO:0000256" key="1">
    <source>
        <dbReference type="ARBA" id="ARBA00022723"/>
    </source>
</evidence>
<dbReference type="SUPFAM" id="SSF53098">
    <property type="entry name" value="Ribonuclease H-like"/>
    <property type="match status" value="2"/>
</dbReference>
<feature type="domain" description="Integrase catalytic" evidence="7">
    <location>
        <begin position="148"/>
        <end position="326"/>
    </location>
</feature>
<dbReference type="InterPro" id="IPR001584">
    <property type="entry name" value="Integrase_cat-core"/>
</dbReference>
<evidence type="ECO:0000256" key="3">
    <source>
        <dbReference type="PROSITE-ProRule" id="PRU00047"/>
    </source>
</evidence>
<dbReference type="PANTHER" id="PTHR42648:SF32">
    <property type="entry name" value="RIBONUCLEASE H-LIKE DOMAIN, GAG-PRE-INTEGRASE DOMAIN PROTEIN-RELATED"/>
    <property type="match status" value="1"/>
</dbReference>
<feature type="region of interest" description="Disordered" evidence="5">
    <location>
        <begin position="840"/>
        <end position="870"/>
    </location>
</feature>
<organism evidence="8">
    <name type="scientific">Tanacetum cinerariifolium</name>
    <name type="common">Dalmatian daisy</name>
    <name type="synonym">Chrysanthemum cinerariifolium</name>
    <dbReference type="NCBI Taxonomy" id="118510"/>
    <lineage>
        <taxon>Eukaryota</taxon>
        <taxon>Viridiplantae</taxon>
        <taxon>Streptophyta</taxon>
        <taxon>Embryophyta</taxon>
        <taxon>Tracheophyta</taxon>
        <taxon>Spermatophyta</taxon>
        <taxon>Magnoliopsida</taxon>
        <taxon>eudicotyledons</taxon>
        <taxon>Gunneridae</taxon>
        <taxon>Pentapetalae</taxon>
        <taxon>asterids</taxon>
        <taxon>campanulids</taxon>
        <taxon>Asterales</taxon>
        <taxon>Asteraceae</taxon>
        <taxon>Asteroideae</taxon>
        <taxon>Anthemideae</taxon>
        <taxon>Anthemidinae</taxon>
        <taxon>Tanacetum</taxon>
    </lineage>
</organism>
<dbReference type="InterPro" id="IPR036875">
    <property type="entry name" value="Znf_CCHC_sf"/>
</dbReference>
<dbReference type="Pfam" id="PF00665">
    <property type="entry name" value="rve"/>
    <property type="match status" value="1"/>
</dbReference>
<dbReference type="PANTHER" id="PTHR42648">
    <property type="entry name" value="TRANSPOSASE, PUTATIVE-RELATED"/>
    <property type="match status" value="1"/>
</dbReference>
<comment type="caution">
    <text evidence="8">The sequence shown here is derived from an EMBL/GenBank/DDBJ whole genome shotgun (WGS) entry which is preliminary data.</text>
</comment>
<accession>A0A6L2LZ04</accession>
<evidence type="ECO:0000313" key="8">
    <source>
        <dbReference type="EMBL" id="GEU67006.1"/>
    </source>
</evidence>
<dbReference type="InterPro" id="IPR001878">
    <property type="entry name" value="Znf_CCHC"/>
</dbReference>
<proteinExistence type="predicted"/>
<feature type="domain" description="CCHC-type" evidence="6">
    <location>
        <begin position="897"/>
        <end position="912"/>
    </location>
</feature>
<dbReference type="Gene3D" id="3.30.420.10">
    <property type="entry name" value="Ribonuclease H-like superfamily/Ribonuclease H"/>
    <property type="match status" value="2"/>
</dbReference>
<dbReference type="InterPro" id="IPR013103">
    <property type="entry name" value="RVT_2"/>
</dbReference>
<evidence type="ECO:0000256" key="5">
    <source>
        <dbReference type="SAM" id="MobiDB-lite"/>
    </source>
</evidence>
<reference evidence="8" key="1">
    <citation type="journal article" date="2019" name="Sci. Rep.">
        <title>Draft genome of Tanacetum cinerariifolium, the natural source of mosquito coil.</title>
        <authorList>
            <person name="Yamashiro T."/>
            <person name="Shiraishi A."/>
            <person name="Satake H."/>
            <person name="Nakayama K."/>
        </authorList>
    </citation>
    <scope>NUCLEOTIDE SEQUENCE</scope>
</reference>
<dbReference type="Gene3D" id="4.10.60.10">
    <property type="entry name" value="Zinc finger, CCHC-type"/>
    <property type="match status" value="1"/>
</dbReference>
<keyword evidence="4" id="KW-0175">Coiled coil</keyword>
<gene>
    <name evidence="8" type="ORF">Tci_038984</name>
</gene>
<name>A0A6L2LZ04_TANCI</name>
<keyword evidence="3" id="KW-0863">Zinc-finger</keyword>
<dbReference type="GO" id="GO:0015074">
    <property type="term" value="P:DNA integration"/>
    <property type="evidence" value="ECO:0007669"/>
    <property type="project" value="InterPro"/>
</dbReference>
<sequence length="1351" mass="153034">MLVPQGEGFGTPTESHHTPTSEASQSSHHELPSPSLPPVPTESLPTIIPSNTPPFRHYTKRARIAQSSALPPVADEPASPIRMSVRGPPQDALKDQGYFNSRCSRHMTGNISYLTDFKKHDGGYVAFGEGAKGGKQHKVSFKSKLQNSISQSLFMLHMDLFGPTSMTSIMHKKYYLVITDDFSRFTWVFFLATKDEISRILKHFIIEIENLVEKKVKIIKCDNGTKYKNRVMNEFYKEKGIKREYSVARTPQQNRVAERRNRTLIEAVRTMLADSKDLCWLSTTSKAFRVYNIRTRKVEENLHIIFLENKPMIAGGGPEWLFDIDALSKSMNYAPIPTVTNSNNFIDKGVTFDAGQSSMETKSSQDYILMPPWIDNSLFDFFSQASDGHNKDNHGPSQASKSDDQERPNADRSFKTVNTDGPVNTATPTYADYPNDPLMPDLEDAGIFDNTYDDRDKGVEADYNILETVISVSHIPSTRIHKDHPKEHIIGEALDDESWVEAMRKELFQVKLLNVWTLVDLPLGKRANETKGVYRNKRDQRGIVVKNKVRLFLAYALFMDFTVYQMDVKSAFLYGTIEEEVYVSQPPGFVDPELRFDQDLHCVLFNWHCVLYQFGIAFCQGGEALRKCILSGPYKPTTVLVQAVDATDDSPAVLEHTTFETPMNMSPENKVYFLAEKEAIHLILTGIRDEIYSTVDACQIAQEMFVTIVKQQYKLDEVSYHKLFDILKQYQNEVNELRAERLAKNANPLALVATAQANQEQYYQTSRSHRSSVPSSKPLILTRSHTSTRHKGNEIAKPITPLSETASEEDRDPEQAQRDKDTQNNLALIAKYFKKIYKPTNNNLRTSSNSKNENVDTTPRFKNDNQSRKFGNQRPINVVAAKENVGSKVVQQSGIQCFNCKEYGHFAKECRKPKRVKNSVYHKEKMLVCNYMAKIQEVPTADSGIDSEPVEQQEMHANLKYVESIEKEIDELESDKAEFSDMYDVILQECVSKDVMCSYLQSLSNLDALDELQFPKANVSEGLSKPVTAHTLPQTAKKAVSNTNVLKQGMYRIDNMSTHTRAPQLPQTVRNTNPCLSTSIGVNHTTNVSRPQLKIDQSRDKVLPNNSQMKAKKTQVEVNPRIPSVSNKMKSVTTCKYSLNSKTLNGNAVCATCKKCLVDSNHFAFFTKMLNDLHARTKKPNVVPISTIKPKSQVNKSVATHHKKKVASKSTNQKPQSYFRVLFSHLNFDYINLLSKKDIVIGLPKLIYVKDQLCSSCELSKAKRSSFKSKAVPSSKGRLNLLHMNLCGPMRDASINGKKYIQVIVDDYSRYTWTLFLCSKDKTPKVLEEFLTMIQRNLQALVITVQTDRGT</sequence>
<dbReference type="EMBL" id="BKCJ010005486">
    <property type="protein sequence ID" value="GEU67006.1"/>
    <property type="molecule type" value="Genomic_DNA"/>
</dbReference>
<dbReference type="GO" id="GO:0016787">
    <property type="term" value="F:hydrolase activity"/>
    <property type="evidence" value="ECO:0007669"/>
    <property type="project" value="UniProtKB-KW"/>
</dbReference>
<feature type="region of interest" description="Disordered" evidence="5">
    <location>
        <begin position="1"/>
        <end position="91"/>
    </location>
</feature>
<keyword evidence="3" id="KW-0862">Zinc</keyword>
<keyword evidence="1" id="KW-0479">Metal-binding</keyword>
<dbReference type="Pfam" id="PF07727">
    <property type="entry name" value="RVT_2"/>
    <property type="match status" value="1"/>
</dbReference>
<dbReference type="SMART" id="SM00343">
    <property type="entry name" value="ZnF_C2HC"/>
    <property type="match status" value="1"/>
</dbReference>
<protein>
    <submittedName>
        <fullName evidence="8">Uncharacterized protein</fullName>
    </submittedName>
</protein>
<feature type="compositionally biased region" description="Polar residues" evidence="5">
    <location>
        <begin position="415"/>
        <end position="428"/>
    </location>
</feature>
<dbReference type="GO" id="GO:0003676">
    <property type="term" value="F:nucleic acid binding"/>
    <property type="evidence" value="ECO:0007669"/>
    <property type="project" value="InterPro"/>
</dbReference>
<dbReference type="PROSITE" id="PS50158">
    <property type="entry name" value="ZF_CCHC"/>
    <property type="match status" value="1"/>
</dbReference>
<dbReference type="Pfam" id="PF00098">
    <property type="entry name" value="zf-CCHC"/>
    <property type="match status" value="1"/>
</dbReference>
<dbReference type="GO" id="GO:0008270">
    <property type="term" value="F:zinc ion binding"/>
    <property type="evidence" value="ECO:0007669"/>
    <property type="project" value="UniProtKB-KW"/>
</dbReference>
<feature type="coiled-coil region" evidence="4">
    <location>
        <begin position="720"/>
        <end position="747"/>
    </location>
</feature>
<dbReference type="InterPro" id="IPR012337">
    <property type="entry name" value="RNaseH-like_sf"/>
</dbReference>
<feature type="compositionally biased region" description="Basic and acidic residues" evidence="5">
    <location>
        <begin position="401"/>
        <end position="414"/>
    </location>
</feature>
<evidence type="ECO:0000256" key="2">
    <source>
        <dbReference type="ARBA" id="ARBA00022801"/>
    </source>
</evidence>
<keyword evidence="2" id="KW-0378">Hydrolase</keyword>
<dbReference type="InterPro" id="IPR039537">
    <property type="entry name" value="Retrotran_Ty1/copia-like"/>
</dbReference>
<feature type="compositionally biased region" description="Polar residues" evidence="5">
    <location>
        <begin position="840"/>
        <end position="857"/>
    </location>
</feature>
<dbReference type="PROSITE" id="PS50994">
    <property type="entry name" value="INTEGRASE"/>
    <property type="match status" value="2"/>
</dbReference>
<evidence type="ECO:0000259" key="6">
    <source>
        <dbReference type="PROSITE" id="PS50158"/>
    </source>
</evidence>
<feature type="domain" description="Integrase catalytic" evidence="7">
    <location>
        <begin position="1269"/>
        <end position="1351"/>
    </location>
</feature>
<dbReference type="SUPFAM" id="SSF57756">
    <property type="entry name" value="Retrovirus zinc finger-like domains"/>
    <property type="match status" value="1"/>
</dbReference>
<feature type="region of interest" description="Disordered" evidence="5">
    <location>
        <begin position="761"/>
        <end position="824"/>
    </location>
</feature>
<evidence type="ECO:0000259" key="7">
    <source>
        <dbReference type="PROSITE" id="PS50994"/>
    </source>
</evidence>